<dbReference type="EMBL" id="VJXX01000001">
    <property type="protein sequence ID" value="MPY09343.1"/>
    <property type="molecule type" value="Genomic_DNA"/>
</dbReference>
<keyword evidence="4" id="KW-1185">Reference proteome</keyword>
<protein>
    <submittedName>
        <fullName evidence="3">MBL fold metallo-hydrolase</fullName>
    </submittedName>
</protein>
<gene>
    <name evidence="3" type="ORF">FNH21_01135</name>
</gene>
<evidence type="ECO:0000313" key="4">
    <source>
        <dbReference type="Proteomes" id="UP000326464"/>
    </source>
</evidence>
<accession>A0A7X1NMF0</accession>
<dbReference type="InterPro" id="IPR036866">
    <property type="entry name" value="RibonucZ/Hydroxyglut_hydro"/>
</dbReference>
<dbReference type="InterPro" id="IPR050855">
    <property type="entry name" value="NDM-1-like"/>
</dbReference>
<comment type="caution">
    <text evidence="3">The sequence shown here is derived from an EMBL/GenBank/DDBJ whole genome shotgun (WGS) entry which is preliminary data.</text>
</comment>
<evidence type="ECO:0000256" key="1">
    <source>
        <dbReference type="SAM" id="MobiDB-lite"/>
    </source>
</evidence>
<reference evidence="4" key="1">
    <citation type="submission" date="2019-07" db="EMBL/GenBank/DDBJ databases">
        <title>Arthrobacter KR32 sp. nov., isolated from mountain cheese made of cows milk.</title>
        <authorList>
            <person name="Flegler A."/>
        </authorList>
    </citation>
    <scope>NUCLEOTIDE SEQUENCE [LARGE SCALE GENOMIC DNA]</scope>
    <source>
        <strain evidence="4">KR32</strain>
    </source>
</reference>
<dbReference type="PANTHER" id="PTHR42951">
    <property type="entry name" value="METALLO-BETA-LACTAMASE DOMAIN-CONTAINING"/>
    <property type="match status" value="1"/>
</dbReference>
<dbReference type="Proteomes" id="UP000326464">
    <property type="component" value="Unassembled WGS sequence"/>
</dbReference>
<name>A0A7X1NMF0_9MICC</name>
<dbReference type="OrthoDB" id="2971563at2"/>
<dbReference type="InterPro" id="IPR001279">
    <property type="entry name" value="Metallo-B-lactamas"/>
</dbReference>
<dbReference type="AlphaFoldDB" id="A0A7X1NMF0"/>
<organism evidence="3 4">
    <name type="scientific">Arthrobacter bussei</name>
    <dbReference type="NCBI Taxonomy" id="2594179"/>
    <lineage>
        <taxon>Bacteria</taxon>
        <taxon>Bacillati</taxon>
        <taxon>Actinomycetota</taxon>
        <taxon>Actinomycetes</taxon>
        <taxon>Micrococcales</taxon>
        <taxon>Micrococcaceae</taxon>
        <taxon>Arthrobacter</taxon>
    </lineage>
</organism>
<sequence>MGPVAGGPSGARMHEPASGSLRSRRPRRTSRRTDMRLIAQDCYRLEHQKGSHGFVVAGAGRAAVIDPGMTSGFDGVLAELRANEETTGRITDIVLTHYDVDHAQVAARLQAALGATVWIGAADADVLRGRLTPKTLFRKLLQRVARVTLPEGARELDGSGEIFSGLEYLPAPGHTPGHYAYQWRGVLFTGDAALVGADGTLRDFYAPLINDRAVAARTVQLLAERIRTGSVEWVCSGHSPIARTAAS</sequence>
<feature type="domain" description="Metallo-beta-lactamase" evidence="2">
    <location>
        <begin position="50"/>
        <end position="238"/>
    </location>
</feature>
<keyword evidence="3" id="KW-0378">Hydrolase</keyword>
<proteinExistence type="predicted"/>
<dbReference type="Pfam" id="PF00753">
    <property type="entry name" value="Lactamase_B"/>
    <property type="match status" value="1"/>
</dbReference>
<feature type="region of interest" description="Disordered" evidence="1">
    <location>
        <begin position="1"/>
        <end position="33"/>
    </location>
</feature>
<evidence type="ECO:0000313" key="3">
    <source>
        <dbReference type="EMBL" id="MPY09343.1"/>
    </source>
</evidence>
<evidence type="ECO:0000259" key="2">
    <source>
        <dbReference type="SMART" id="SM00849"/>
    </source>
</evidence>
<dbReference type="SMART" id="SM00849">
    <property type="entry name" value="Lactamase_B"/>
    <property type="match status" value="1"/>
</dbReference>
<dbReference type="GO" id="GO:0016787">
    <property type="term" value="F:hydrolase activity"/>
    <property type="evidence" value="ECO:0007669"/>
    <property type="project" value="UniProtKB-KW"/>
</dbReference>
<dbReference type="SUPFAM" id="SSF56281">
    <property type="entry name" value="Metallo-hydrolase/oxidoreductase"/>
    <property type="match status" value="1"/>
</dbReference>
<dbReference type="Gene3D" id="3.60.15.10">
    <property type="entry name" value="Ribonuclease Z/Hydroxyacylglutathione hydrolase-like"/>
    <property type="match status" value="1"/>
</dbReference>